<dbReference type="GO" id="GO:0003677">
    <property type="term" value="F:DNA binding"/>
    <property type="evidence" value="ECO:0007669"/>
    <property type="project" value="UniProtKB-KW"/>
</dbReference>
<evidence type="ECO:0000256" key="4">
    <source>
        <dbReference type="ARBA" id="ARBA00023242"/>
    </source>
</evidence>
<dbReference type="InterPro" id="IPR001138">
    <property type="entry name" value="Zn2Cys6_DnaBD"/>
</dbReference>
<name>A0A9N9ENE6_9GLOM</name>
<sequence length="178" mass="20219">MYRSSKKVKLTSTCDVCQFRKAKCDKERPECGTCKKSNRACTYERAAFVKALRDKQIEEEDEFNHLQEKLDCLQQTQFGPLYDESGNLSIVNENQQNVDNVPNDSTESERNCAIPTIPTTSLASVIVTSTATFPLTTETTESTRFDLSDIEQSTSSIYNILNDLPPQSCEFVLNQYRF</sequence>
<evidence type="ECO:0000256" key="2">
    <source>
        <dbReference type="ARBA" id="ARBA00023125"/>
    </source>
</evidence>
<evidence type="ECO:0000313" key="8">
    <source>
        <dbReference type="Proteomes" id="UP000789570"/>
    </source>
</evidence>
<accession>A0A9N9ENE6</accession>
<evidence type="ECO:0000259" key="6">
    <source>
        <dbReference type="PROSITE" id="PS50048"/>
    </source>
</evidence>
<dbReference type="Proteomes" id="UP000789570">
    <property type="component" value="Unassembled WGS sequence"/>
</dbReference>
<organism evidence="7 8">
    <name type="scientific">Funneliformis caledonium</name>
    <dbReference type="NCBI Taxonomy" id="1117310"/>
    <lineage>
        <taxon>Eukaryota</taxon>
        <taxon>Fungi</taxon>
        <taxon>Fungi incertae sedis</taxon>
        <taxon>Mucoromycota</taxon>
        <taxon>Glomeromycotina</taxon>
        <taxon>Glomeromycetes</taxon>
        <taxon>Glomerales</taxon>
        <taxon>Glomeraceae</taxon>
        <taxon>Funneliformis</taxon>
    </lineage>
</organism>
<dbReference type="InterPro" id="IPR050675">
    <property type="entry name" value="OAF3"/>
</dbReference>
<dbReference type="EMBL" id="CAJVPQ010006155">
    <property type="protein sequence ID" value="CAG8681417.1"/>
    <property type="molecule type" value="Genomic_DNA"/>
</dbReference>
<reference evidence="7" key="1">
    <citation type="submission" date="2021-06" db="EMBL/GenBank/DDBJ databases">
        <authorList>
            <person name="Kallberg Y."/>
            <person name="Tangrot J."/>
            <person name="Rosling A."/>
        </authorList>
    </citation>
    <scope>NUCLEOTIDE SEQUENCE</scope>
    <source>
        <strain evidence="7">UK204</strain>
    </source>
</reference>
<feature type="domain" description="Zn(2)-C6 fungal-type" evidence="6">
    <location>
        <begin position="13"/>
        <end position="43"/>
    </location>
</feature>
<dbReference type="PROSITE" id="PS50048">
    <property type="entry name" value="ZN2_CY6_FUNGAL_2"/>
    <property type="match status" value="1"/>
</dbReference>
<dbReference type="PANTHER" id="PTHR31069:SF32">
    <property type="entry name" value="ARGININE METABOLISM REGULATION PROTEIN II"/>
    <property type="match status" value="1"/>
</dbReference>
<dbReference type="CDD" id="cd00067">
    <property type="entry name" value="GAL4"/>
    <property type="match status" value="1"/>
</dbReference>
<keyword evidence="1" id="KW-0805">Transcription regulation</keyword>
<evidence type="ECO:0000256" key="1">
    <source>
        <dbReference type="ARBA" id="ARBA00023015"/>
    </source>
</evidence>
<dbReference type="Pfam" id="PF00172">
    <property type="entry name" value="Zn_clus"/>
    <property type="match status" value="1"/>
</dbReference>
<keyword evidence="2" id="KW-0238">DNA-binding</keyword>
<feature type="coiled-coil region" evidence="5">
    <location>
        <begin position="49"/>
        <end position="76"/>
    </location>
</feature>
<keyword evidence="8" id="KW-1185">Reference proteome</keyword>
<dbReference type="InterPro" id="IPR036864">
    <property type="entry name" value="Zn2-C6_fun-type_DNA-bd_sf"/>
</dbReference>
<comment type="caution">
    <text evidence="7">The sequence shown here is derived from an EMBL/GenBank/DDBJ whole genome shotgun (WGS) entry which is preliminary data.</text>
</comment>
<dbReference type="AlphaFoldDB" id="A0A9N9ENE6"/>
<dbReference type="GO" id="GO:0000981">
    <property type="term" value="F:DNA-binding transcription factor activity, RNA polymerase II-specific"/>
    <property type="evidence" value="ECO:0007669"/>
    <property type="project" value="InterPro"/>
</dbReference>
<dbReference type="Gene3D" id="4.10.240.10">
    <property type="entry name" value="Zn(2)-C6 fungal-type DNA-binding domain"/>
    <property type="match status" value="1"/>
</dbReference>
<keyword evidence="5" id="KW-0175">Coiled coil</keyword>
<dbReference type="SMART" id="SM00066">
    <property type="entry name" value="GAL4"/>
    <property type="match status" value="1"/>
</dbReference>
<dbReference type="OrthoDB" id="2406834at2759"/>
<keyword evidence="3" id="KW-0804">Transcription</keyword>
<dbReference type="SUPFAM" id="SSF57701">
    <property type="entry name" value="Zn2/Cys6 DNA-binding domain"/>
    <property type="match status" value="1"/>
</dbReference>
<gene>
    <name evidence="7" type="ORF">FCALED_LOCUS12523</name>
</gene>
<dbReference type="PANTHER" id="PTHR31069">
    <property type="entry name" value="OLEATE-ACTIVATED TRANSCRIPTION FACTOR 1-RELATED"/>
    <property type="match status" value="1"/>
</dbReference>
<evidence type="ECO:0000256" key="3">
    <source>
        <dbReference type="ARBA" id="ARBA00023163"/>
    </source>
</evidence>
<evidence type="ECO:0000313" key="7">
    <source>
        <dbReference type="EMBL" id="CAG8681417.1"/>
    </source>
</evidence>
<evidence type="ECO:0000256" key="5">
    <source>
        <dbReference type="SAM" id="Coils"/>
    </source>
</evidence>
<keyword evidence="4" id="KW-0539">Nucleus</keyword>
<dbReference type="GO" id="GO:0008270">
    <property type="term" value="F:zinc ion binding"/>
    <property type="evidence" value="ECO:0007669"/>
    <property type="project" value="InterPro"/>
</dbReference>
<protein>
    <submittedName>
        <fullName evidence="7">16741_t:CDS:1</fullName>
    </submittedName>
</protein>
<proteinExistence type="predicted"/>